<name>A0A1Y1SE88_9GAMM</name>
<dbReference type="InterPro" id="IPR026881">
    <property type="entry name" value="WYL_dom"/>
</dbReference>
<dbReference type="EMBL" id="AQQV01000002">
    <property type="protein sequence ID" value="ORE87316.1"/>
    <property type="molecule type" value="Genomic_DNA"/>
</dbReference>
<dbReference type="PROSITE" id="PS52050">
    <property type="entry name" value="WYL"/>
    <property type="match status" value="1"/>
</dbReference>
<dbReference type="PANTHER" id="PTHR34580:SF3">
    <property type="entry name" value="PROTEIN PAFB"/>
    <property type="match status" value="1"/>
</dbReference>
<dbReference type="InterPro" id="IPR051534">
    <property type="entry name" value="CBASS_pafABC_assoc_protein"/>
</dbReference>
<accession>A0A1Y1SE88</accession>
<dbReference type="SUPFAM" id="SSF46785">
    <property type="entry name" value="Winged helix' DNA-binding domain"/>
    <property type="match status" value="1"/>
</dbReference>
<evidence type="ECO:0000259" key="1">
    <source>
        <dbReference type="Pfam" id="PF08279"/>
    </source>
</evidence>
<evidence type="ECO:0000313" key="4">
    <source>
        <dbReference type="EMBL" id="ORE87316.1"/>
    </source>
</evidence>
<dbReference type="Proteomes" id="UP000192342">
    <property type="component" value="Unassembled WGS sequence"/>
</dbReference>
<comment type="caution">
    <text evidence="4">The sequence shown here is derived from an EMBL/GenBank/DDBJ whole genome shotgun (WGS) entry which is preliminary data.</text>
</comment>
<feature type="domain" description="WCX" evidence="3">
    <location>
        <begin position="240"/>
        <end position="315"/>
    </location>
</feature>
<protein>
    <submittedName>
        <fullName evidence="4">Transcriptional regulator</fullName>
    </submittedName>
</protein>
<dbReference type="Pfam" id="PF08279">
    <property type="entry name" value="HTH_11"/>
    <property type="match status" value="1"/>
</dbReference>
<dbReference type="RefSeq" id="WP_083561563.1">
    <property type="nucleotide sequence ID" value="NZ_AQQV01000002.1"/>
</dbReference>
<dbReference type="Gene3D" id="1.10.10.10">
    <property type="entry name" value="Winged helix-like DNA-binding domain superfamily/Winged helix DNA-binding domain"/>
    <property type="match status" value="1"/>
</dbReference>
<evidence type="ECO:0000259" key="3">
    <source>
        <dbReference type="Pfam" id="PF25583"/>
    </source>
</evidence>
<evidence type="ECO:0000313" key="5">
    <source>
        <dbReference type="Proteomes" id="UP000192342"/>
    </source>
</evidence>
<dbReference type="InterPro" id="IPR057727">
    <property type="entry name" value="WCX_dom"/>
</dbReference>
<dbReference type="PANTHER" id="PTHR34580">
    <property type="match status" value="1"/>
</dbReference>
<dbReference type="InterPro" id="IPR036390">
    <property type="entry name" value="WH_DNA-bd_sf"/>
</dbReference>
<dbReference type="STRING" id="1317117.ATO7_09752"/>
<keyword evidence="5" id="KW-1185">Reference proteome</keyword>
<dbReference type="Pfam" id="PF13280">
    <property type="entry name" value="WYL"/>
    <property type="match status" value="1"/>
</dbReference>
<dbReference type="AlphaFoldDB" id="A0A1Y1SE88"/>
<feature type="domain" description="WYL" evidence="2">
    <location>
        <begin position="142"/>
        <end position="209"/>
    </location>
</feature>
<reference evidence="4 5" key="1">
    <citation type="submission" date="2013-04" db="EMBL/GenBank/DDBJ databases">
        <title>Oceanococcus atlanticus 22II-S10r2 Genome Sequencing.</title>
        <authorList>
            <person name="Lai Q."/>
            <person name="Li G."/>
            <person name="Shao Z."/>
        </authorList>
    </citation>
    <scope>NUCLEOTIDE SEQUENCE [LARGE SCALE GENOMIC DNA]</scope>
    <source>
        <strain evidence="4 5">22II-S10r2</strain>
    </source>
</reference>
<gene>
    <name evidence="4" type="ORF">ATO7_09752</name>
</gene>
<proteinExistence type="predicted"/>
<dbReference type="Pfam" id="PF25583">
    <property type="entry name" value="WCX"/>
    <property type="match status" value="1"/>
</dbReference>
<feature type="domain" description="Helix-turn-helix type 11" evidence="1">
    <location>
        <begin position="7"/>
        <end position="62"/>
    </location>
</feature>
<organism evidence="4 5">
    <name type="scientific">Oceanococcus atlanticus</name>
    <dbReference type="NCBI Taxonomy" id="1317117"/>
    <lineage>
        <taxon>Bacteria</taxon>
        <taxon>Pseudomonadati</taxon>
        <taxon>Pseudomonadota</taxon>
        <taxon>Gammaproteobacteria</taxon>
        <taxon>Chromatiales</taxon>
        <taxon>Oceanococcaceae</taxon>
        <taxon>Oceanococcus</taxon>
    </lineage>
</organism>
<sequence>MDKFDRIYAMHRILSGRRTPISHEDLQQQLECSRATVTRTLELLRDHLNAPLLYDRERNGYIYAGEGRSWELPGLWLSSREVVALMAGIKFLGESGQGLLSEMVRPFRMRLEEILKQKHMGAGELLRRVKIVSTNTRDQGAYFQVVADATVRRKKLSLAYHSRSADEESLRTVSPQRLVNYRNNWYLDAWCHSREGLRTFSLDKIRSAQLSSEAARELPEHELDAQLAHSYGIFSGKPTAEADLLFSAHAARWVATETWHPEQRGEPLQDGRYRLRVPYAQSAELIGEILRYGPDVEVQGPADLRAAVRARLVDALAQYPD</sequence>
<dbReference type="InterPro" id="IPR013196">
    <property type="entry name" value="HTH_11"/>
</dbReference>
<evidence type="ECO:0000259" key="2">
    <source>
        <dbReference type="Pfam" id="PF13280"/>
    </source>
</evidence>
<dbReference type="InterPro" id="IPR036388">
    <property type="entry name" value="WH-like_DNA-bd_sf"/>
</dbReference>
<dbReference type="OrthoDB" id="9807255at2"/>